<dbReference type="STRING" id="1987383.A5844_001299"/>
<comment type="catalytic activity">
    <reaction evidence="8">
        <text>fluoride(in) = fluoride(out)</text>
        <dbReference type="Rhea" id="RHEA:76159"/>
        <dbReference type="ChEBI" id="CHEBI:17051"/>
    </reaction>
    <physiologicalReaction direction="left-to-right" evidence="8">
        <dbReference type="Rhea" id="RHEA:76160"/>
    </physiologicalReaction>
</comment>
<keyword evidence="10" id="KW-0813">Transport</keyword>
<comment type="similarity">
    <text evidence="7 10">Belongs to the fluoride channel Fluc/FEX (TC 1.A.43) family.</text>
</comment>
<reference evidence="11 12" key="1">
    <citation type="submission" date="2017-05" db="EMBL/GenBank/DDBJ databases">
        <title>The Genome Sequence of Enterococcus sp. 10A9_DIV0425.</title>
        <authorList>
            <consortium name="The Broad Institute Genomics Platform"/>
            <consortium name="The Broad Institute Genomic Center for Infectious Diseases"/>
            <person name="Earl A."/>
            <person name="Manson A."/>
            <person name="Schwartman J."/>
            <person name="Gilmore M."/>
            <person name="Abouelleil A."/>
            <person name="Cao P."/>
            <person name="Chapman S."/>
            <person name="Cusick C."/>
            <person name="Shea T."/>
            <person name="Young S."/>
            <person name="Neafsey D."/>
            <person name="Nusbaum C."/>
            <person name="Birren B."/>
        </authorList>
    </citation>
    <scope>NUCLEOTIDE SEQUENCE [LARGE SCALE GENOMIC DNA]</scope>
    <source>
        <strain evidence="11 12">10A9_DIV0425</strain>
    </source>
</reference>
<dbReference type="EMBL" id="NGMO01000002">
    <property type="protein sequence ID" value="OTP11165.1"/>
    <property type="molecule type" value="Genomic_DNA"/>
</dbReference>
<dbReference type="GO" id="GO:0140114">
    <property type="term" value="P:cellular detoxification of fluoride"/>
    <property type="evidence" value="ECO:0007669"/>
    <property type="project" value="UniProtKB-UniRule"/>
</dbReference>
<comment type="activity regulation">
    <text evidence="10">Na(+) is not transported, but it plays an essential structural role and its presence is essential for fluoride channel function.</text>
</comment>
<dbReference type="RefSeq" id="WP_086284405.1">
    <property type="nucleotide sequence ID" value="NZ_NGMO01000002.1"/>
</dbReference>
<feature type="transmembrane region" description="Helical" evidence="10">
    <location>
        <begin position="96"/>
        <end position="117"/>
    </location>
</feature>
<comment type="function">
    <text evidence="9 10">Fluoride-specific ion channel. Important for reducing fluoride concentration in the cell, thus reducing its toxicity.</text>
</comment>
<dbReference type="Pfam" id="PF02537">
    <property type="entry name" value="CRCB"/>
    <property type="match status" value="1"/>
</dbReference>
<keyword evidence="10" id="KW-0406">Ion transport</keyword>
<dbReference type="AlphaFoldDB" id="A0A242K0Q8"/>
<proteinExistence type="inferred from homology"/>
<dbReference type="GO" id="GO:0046872">
    <property type="term" value="F:metal ion binding"/>
    <property type="evidence" value="ECO:0007669"/>
    <property type="project" value="UniProtKB-KW"/>
</dbReference>
<evidence type="ECO:0000256" key="2">
    <source>
        <dbReference type="ARBA" id="ARBA00022475"/>
    </source>
</evidence>
<keyword evidence="12" id="KW-1185">Reference proteome</keyword>
<name>A0A242K0Q8_9ENTE</name>
<dbReference type="PANTHER" id="PTHR28259:SF1">
    <property type="entry name" value="FLUORIDE EXPORT PROTEIN 1-RELATED"/>
    <property type="match status" value="1"/>
</dbReference>
<keyword evidence="10" id="KW-0915">Sodium</keyword>
<dbReference type="GO" id="GO:0062054">
    <property type="term" value="F:fluoride channel activity"/>
    <property type="evidence" value="ECO:0007669"/>
    <property type="project" value="UniProtKB-UniRule"/>
</dbReference>
<organism evidence="11 12">
    <name type="scientific">Candidatus Enterococcus wittei</name>
    <dbReference type="NCBI Taxonomy" id="1987383"/>
    <lineage>
        <taxon>Bacteria</taxon>
        <taxon>Bacillati</taxon>
        <taxon>Bacillota</taxon>
        <taxon>Bacilli</taxon>
        <taxon>Lactobacillales</taxon>
        <taxon>Enterococcaceae</taxon>
        <taxon>Enterococcus</taxon>
    </lineage>
</organism>
<evidence type="ECO:0000256" key="4">
    <source>
        <dbReference type="ARBA" id="ARBA00022989"/>
    </source>
</evidence>
<protein>
    <recommendedName>
        <fullName evidence="10">Fluoride-specific ion channel FluC</fullName>
    </recommendedName>
</protein>
<evidence type="ECO:0000256" key="7">
    <source>
        <dbReference type="ARBA" id="ARBA00035120"/>
    </source>
</evidence>
<dbReference type="Proteomes" id="UP000194933">
    <property type="component" value="Unassembled WGS sequence"/>
</dbReference>
<keyword evidence="3 10" id="KW-0812">Transmembrane</keyword>
<feature type="transmembrane region" description="Helical" evidence="10">
    <location>
        <begin position="59"/>
        <end position="76"/>
    </location>
</feature>
<gene>
    <name evidence="10" type="primary">fluC</name>
    <name evidence="10" type="synonym">crcB</name>
    <name evidence="11" type="ORF">A5844_001299</name>
</gene>
<comment type="caution">
    <text evidence="11">The sequence shown here is derived from an EMBL/GenBank/DDBJ whole genome shotgun (WGS) entry which is preliminary data.</text>
</comment>
<sequence length="118" mass="13070">MIQYLLVGAGCFLGGCLRNFFSKQWNKSNRSYPIGTFIANVLGAFLIGLFFARFSQVATSLYLFLATGFCGGLTTFSTFNSEVINDFINGNSVKGFYYWMGSFFCSILAVFLGLLCAY</sequence>
<evidence type="ECO:0000256" key="5">
    <source>
        <dbReference type="ARBA" id="ARBA00023136"/>
    </source>
</evidence>
<keyword evidence="2 10" id="KW-1003">Cell membrane</keyword>
<evidence type="ECO:0000256" key="6">
    <source>
        <dbReference type="ARBA" id="ARBA00023303"/>
    </source>
</evidence>
<keyword evidence="6 10" id="KW-0407">Ion channel</keyword>
<accession>A0A242K0Q8</accession>
<dbReference type="InterPro" id="IPR003691">
    <property type="entry name" value="FluC"/>
</dbReference>
<feature type="binding site" evidence="10">
    <location>
        <position position="74"/>
    </location>
    <ligand>
        <name>Na(+)</name>
        <dbReference type="ChEBI" id="CHEBI:29101"/>
        <note>structural</note>
    </ligand>
</feature>
<evidence type="ECO:0000256" key="3">
    <source>
        <dbReference type="ARBA" id="ARBA00022692"/>
    </source>
</evidence>
<dbReference type="HAMAP" id="MF_00454">
    <property type="entry name" value="FluC"/>
    <property type="match status" value="1"/>
</dbReference>
<dbReference type="PANTHER" id="PTHR28259">
    <property type="entry name" value="FLUORIDE EXPORT PROTEIN 1-RELATED"/>
    <property type="match status" value="1"/>
</dbReference>
<evidence type="ECO:0000256" key="8">
    <source>
        <dbReference type="ARBA" id="ARBA00035585"/>
    </source>
</evidence>
<feature type="binding site" evidence="10">
    <location>
        <position position="71"/>
    </location>
    <ligand>
        <name>Na(+)</name>
        <dbReference type="ChEBI" id="CHEBI:29101"/>
        <note>structural</note>
    </ligand>
</feature>
<keyword evidence="10" id="KW-0479">Metal-binding</keyword>
<dbReference type="GO" id="GO:0005886">
    <property type="term" value="C:plasma membrane"/>
    <property type="evidence" value="ECO:0007669"/>
    <property type="project" value="UniProtKB-SubCell"/>
</dbReference>
<evidence type="ECO:0000313" key="12">
    <source>
        <dbReference type="Proteomes" id="UP000194933"/>
    </source>
</evidence>
<feature type="transmembrane region" description="Helical" evidence="10">
    <location>
        <begin position="34"/>
        <end position="52"/>
    </location>
</feature>
<evidence type="ECO:0000256" key="1">
    <source>
        <dbReference type="ARBA" id="ARBA00004651"/>
    </source>
</evidence>
<evidence type="ECO:0000256" key="10">
    <source>
        <dbReference type="HAMAP-Rule" id="MF_00454"/>
    </source>
</evidence>
<evidence type="ECO:0000313" key="11">
    <source>
        <dbReference type="EMBL" id="OTP11165.1"/>
    </source>
</evidence>
<keyword evidence="5 10" id="KW-0472">Membrane</keyword>
<evidence type="ECO:0000256" key="9">
    <source>
        <dbReference type="ARBA" id="ARBA00049940"/>
    </source>
</evidence>
<comment type="subcellular location">
    <subcellularLocation>
        <location evidence="1 10">Cell membrane</location>
        <topology evidence="1 10">Multi-pass membrane protein</topology>
    </subcellularLocation>
</comment>
<keyword evidence="4 10" id="KW-1133">Transmembrane helix</keyword>